<dbReference type="InterPro" id="IPR032675">
    <property type="entry name" value="LRR_dom_sf"/>
</dbReference>
<keyword evidence="2" id="KW-1185">Reference proteome</keyword>
<dbReference type="Gene3D" id="3.80.10.10">
    <property type="entry name" value="Ribonuclease Inhibitor"/>
    <property type="match status" value="1"/>
</dbReference>
<dbReference type="EMBL" id="JAWWNJ010000051">
    <property type="protein sequence ID" value="KAK7016245.1"/>
    <property type="molecule type" value="Genomic_DNA"/>
</dbReference>
<comment type="caution">
    <text evidence="1">The sequence shown here is derived from an EMBL/GenBank/DDBJ whole genome shotgun (WGS) entry which is preliminary data.</text>
</comment>
<accession>A0AAW0ATS8</accession>
<dbReference type="Proteomes" id="UP001362999">
    <property type="component" value="Unassembled WGS sequence"/>
</dbReference>
<organism evidence="1 2">
    <name type="scientific">Favolaschia claudopus</name>
    <dbReference type="NCBI Taxonomy" id="2862362"/>
    <lineage>
        <taxon>Eukaryota</taxon>
        <taxon>Fungi</taxon>
        <taxon>Dikarya</taxon>
        <taxon>Basidiomycota</taxon>
        <taxon>Agaricomycotina</taxon>
        <taxon>Agaricomycetes</taxon>
        <taxon>Agaricomycetidae</taxon>
        <taxon>Agaricales</taxon>
        <taxon>Marasmiineae</taxon>
        <taxon>Mycenaceae</taxon>
        <taxon>Favolaschia</taxon>
    </lineage>
</organism>
<sequence>MASRKKPAKKKVVRPENIRVSRSNLDTRKSAREVKERKLQARLTMETKVPAELVTLIFEWAVSPDPQTRKEIYEYELQRIRLQQVCGFVRSIILAPKGPAIFWRALYLDRTDPFGYLLSAIPVNETIFRQHIKKAKSTLLSIWFGLRCRKTEGSFNRQLWTTLTNIPRAWGTLLVCGANTCTEEEICLHAMLQNKELDGAFQVRKIAATKKQGEYPHCASSHQTVAVWVAKTMESMAIDLPTRIKSWSSNNLKVLSIQTEADNNLWCSFFDSCRNLEELVWQRGGRVQWTKIATMPSLKEFSTYTAQFLPPINAPNLSALAVFDNDLSFSSTQFQSITGKEAPYMEHLDLLYNPTRNGDIEDIFRRCPNLRSLADSAHETRSSLYSAIAVRGRNQYLRFDARKLEAVRFAHGPPANSHGATAQERYQALCRLAFNVVGYTVLFQPKAQRLVVANFPGDFSFGDAEKEALLAENLMNSEVTRMYDQEFDAKRPTLNSAVEMNLIVLTLDTVGANRILGQGWKYKGNGYKAYRNRPGRQET</sequence>
<dbReference type="SUPFAM" id="SSF52047">
    <property type="entry name" value="RNI-like"/>
    <property type="match status" value="1"/>
</dbReference>
<name>A0AAW0ATS8_9AGAR</name>
<dbReference type="AlphaFoldDB" id="A0AAW0ATS8"/>
<gene>
    <name evidence="1" type="ORF">R3P38DRAFT_2785891</name>
</gene>
<evidence type="ECO:0000313" key="2">
    <source>
        <dbReference type="Proteomes" id="UP001362999"/>
    </source>
</evidence>
<protein>
    <submittedName>
        <fullName evidence="1">Uncharacterized protein</fullName>
    </submittedName>
</protein>
<proteinExistence type="predicted"/>
<evidence type="ECO:0000313" key="1">
    <source>
        <dbReference type="EMBL" id="KAK7016245.1"/>
    </source>
</evidence>
<reference evidence="1 2" key="1">
    <citation type="journal article" date="2024" name="J Genomics">
        <title>Draft genome sequencing and assembly of Favolaschia claudopus CIRM-BRFM 2984 isolated from oak limbs.</title>
        <authorList>
            <person name="Navarro D."/>
            <person name="Drula E."/>
            <person name="Chaduli D."/>
            <person name="Cazenave R."/>
            <person name="Ahrendt S."/>
            <person name="Wang J."/>
            <person name="Lipzen A."/>
            <person name="Daum C."/>
            <person name="Barry K."/>
            <person name="Grigoriev I.V."/>
            <person name="Favel A."/>
            <person name="Rosso M.N."/>
            <person name="Martin F."/>
        </authorList>
    </citation>
    <scope>NUCLEOTIDE SEQUENCE [LARGE SCALE GENOMIC DNA]</scope>
    <source>
        <strain evidence="1 2">CIRM-BRFM 2984</strain>
    </source>
</reference>